<keyword evidence="3" id="KW-0863">Zinc-finger</keyword>
<proteinExistence type="predicted"/>
<keyword evidence="7" id="KW-0175">Coiled coil</keyword>
<evidence type="ECO:0000256" key="4">
    <source>
        <dbReference type="ARBA" id="ARBA00022833"/>
    </source>
</evidence>
<accession>A0A9N9SZH3</accession>
<dbReference type="OrthoDB" id="5842926at2759"/>
<dbReference type="InterPro" id="IPR000467">
    <property type="entry name" value="G_patch_dom"/>
</dbReference>
<protein>
    <recommendedName>
        <fullName evidence="8">G-patch domain-containing protein</fullName>
    </recommendedName>
</protein>
<evidence type="ECO:0000256" key="5">
    <source>
        <dbReference type="ARBA" id="ARBA00023125"/>
    </source>
</evidence>
<evidence type="ECO:0000259" key="8">
    <source>
        <dbReference type="PROSITE" id="PS50174"/>
    </source>
</evidence>
<sequence>MSLTVKPMDQRMGDWEKHTKGMGSKLMMKMGYIIGTGLGKRAEGIINPVSAVIFPTGKSIDYCMNLRERSGGDKDLFSVERKMKRIQRKQENQSRKAYERDKKKEDLFTFINKTVQATGSQNDKLETRQDIKKGSSRDLNIRSMTIQEDIRKAERELDQLQSSLARHTDQTSEIHKKIRDKITRLLAELTNLQKQAQMIKNEQGIRENKKKLTVF</sequence>
<evidence type="ECO:0000313" key="10">
    <source>
        <dbReference type="Proteomes" id="UP001153709"/>
    </source>
</evidence>
<dbReference type="PANTHER" id="PTHR46297:SF1">
    <property type="entry name" value="ZINC FINGER CCCH-TYPE WITH G PATCH DOMAIN-CONTAINING PROTEIN"/>
    <property type="match status" value="1"/>
</dbReference>
<evidence type="ECO:0000256" key="2">
    <source>
        <dbReference type="ARBA" id="ARBA00022723"/>
    </source>
</evidence>
<reference evidence="9" key="1">
    <citation type="submission" date="2022-01" db="EMBL/GenBank/DDBJ databases">
        <authorList>
            <person name="King R."/>
        </authorList>
    </citation>
    <scope>NUCLEOTIDE SEQUENCE</scope>
</reference>
<dbReference type="PANTHER" id="PTHR46297">
    <property type="entry name" value="ZINC FINGER CCCH-TYPE WITH G PATCH DOMAIN-CONTAINING PROTEIN"/>
    <property type="match status" value="1"/>
</dbReference>
<dbReference type="Proteomes" id="UP001153709">
    <property type="component" value="Chromosome 6"/>
</dbReference>
<feature type="coiled-coil region" evidence="7">
    <location>
        <begin position="143"/>
        <end position="202"/>
    </location>
</feature>
<evidence type="ECO:0000256" key="7">
    <source>
        <dbReference type="SAM" id="Coils"/>
    </source>
</evidence>
<dbReference type="Pfam" id="PF01585">
    <property type="entry name" value="G-patch"/>
    <property type="match status" value="1"/>
</dbReference>
<keyword evidence="4" id="KW-0862">Zinc</keyword>
<dbReference type="EMBL" id="OU898281">
    <property type="protein sequence ID" value="CAG9835577.1"/>
    <property type="molecule type" value="Genomic_DNA"/>
</dbReference>
<gene>
    <name evidence="9" type="ORF">DIABBA_LOCUS8758</name>
</gene>
<dbReference type="GO" id="GO:0005634">
    <property type="term" value="C:nucleus"/>
    <property type="evidence" value="ECO:0007669"/>
    <property type="project" value="UniProtKB-SubCell"/>
</dbReference>
<name>A0A9N9SZH3_DIABA</name>
<feature type="domain" description="G-patch" evidence="8">
    <location>
        <begin position="19"/>
        <end position="51"/>
    </location>
</feature>
<evidence type="ECO:0000256" key="6">
    <source>
        <dbReference type="ARBA" id="ARBA00023242"/>
    </source>
</evidence>
<keyword evidence="6" id="KW-0539">Nucleus</keyword>
<dbReference type="PROSITE" id="PS50174">
    <property type="entry name" value="G_PATCH"/>
    <property type="match status" value="1"/>
</dbReference>
<comment type="subcellular location">
    <subcellularLocation>
        <location evidence="1">Nucleus</location>
    </subcellularLocation>
</comment>
<keyword evidence="2" id="KW-0479">Metal-binding</keyword>
<keyword evidence="5" id="KW-0238">DNA-binding</keyword>
<dbReference type="GO" id="GO:0000978">
    <property type="term" value="F:RNA polymerase II cis-regulatory region sequence-specific DNA binding"/>
    <property type="evidence" value="ECO:0007669"/>
    <property type="project" value="TreeGrafter"/>
</dbReference>
<organism evidence="9 10">
    <name type="scientific">Diabrotica balteata</name>
    <name type="common">Banded cucumber beetle</name>
    <dbReference type="NCBI Taxonomy" id="107213"/>
    <lineage>
        <taxon>Eukaryota</taxon>
        <taxon>Metazoa</taxon>
        <taxon>Ecdysozoa</taxon>
        <taxon>Arthropoda</taxon>
        <taxon>Hexapoda</taxon>
        <taxon>Insecta</taxon>
        <taxon>Pterygota</taxon>
        <taxon>Neoptera</taxon>
        <taxon>Endopterygota</taxon>
        <taxon>Coleoptera</taxon>
        <taxon>Polyphaga</taxon>
        <taxon>Cucujiformia</taxon>
        <taxon>Chrysomeloidea</taxon>
        <taxon>Chrysomelidae</taxon>
        <taxon>Galerucinae</taxon>
        <taxon>Diabroticina</taxon>
        <taxon>Diabroticites</taxon>
        <taxon>Diabrotica</taxon>
    </lineage>
</organism>
<dbReference type="SMART" id="SM00443">
    <property type="entry name" value="G_patch"/>
    <property type="match status" value="1"/>
</dbReference>
<dbReference type="AlphaFoldDB" id="A0A9N9SZH3"/>
<keyword evidence="10" id="KW-1185">Reference proteome</keyword>
<dbReference type="GO" id="GO:0008270">
    <property type="term" value="F:zinc ion binding"/>
    <property type="evidence" value="ECO:0007669"/>
    <property type="project" value="UniProtKB-KW"/>
</dbReference>
<evidence type="ECO:0000256" key="3">
    <source>
        <dbReference type="ARBA" id="ARBA00022771"/>
    </source>
</evidence>
<evidence type="ECO:0000256" key="1">
    <source>
        <dbReference type="ARBA" id="ARBA00004123"/>
    </source>
</evidence>
<dbReference type="GO" id="GO:0001227">
    <property type="term" value="F:DNA-binding transcription repressor activity, RNA polymerase II-specific"/>
    <property type="evidence" value="ECO:0007669"/>
    <property type="project" value="TreeGrafter"/>
</dbReference>
<evidence type="ECO:0000313" key="9">
    <source>
        <dbReference type="EMBL" id="CAG9835577.1"/>
    </source>
</evidence>